<dbReference type="RefSeq" id="WP_176571926.1">
    <property type="nucleotide sequence ID" value="NZ_CP056030.1"/>
</dbReference>
<dbReference type="Pfam" id="PF17164">
    <property type="entry name" value="DUF5122"/>
    <property type="match status" value="3"/>
</dbReference>
<dbReference type="NCBIfam" id="TIGR02608">
    <property type="entry name" value="delta_60_rpt"/>
    <property type="match status" value="4"/>
</dbReference>
<dbReference type="AlphaFoldDB" id="A0A7D5DC70"/>
<protein>
    <submittedName>
        <fullName evidence="1">Uncharacterized protein</fullName>
    </submittedName>
</protein>
<dbReference type="Proteomes" id="UP000509568">
    <property type="component" value="Chromosome"/>
</dbReference>
<name>A0A7D5DC70_9PSED</name>
<keyword evidence="2" id="KW-1185">Reference proteome</keyword>
<dbReference type="EMBL" id="CP056030">
    <property type="protein sequence ID" value="QKZ06621.1"/>
    <property type="molecule type" value="Genomic_DNA"/>
</dbReference>
<evidence type="ECO:0000313" key="1">
    <source>
        <dbReference type="EMBL" id="QKZ06621.1"/>
    </source>
</evidence>
<accession>A0A7D5DC70</accession>
<sequence length="447" mass="48713">MNILTKTKTIQDAQFDLVLPLDGHIKSVIPGPGHDHWLFGMDAGMAIALGRINPDLTLAPPFGPIPGGAYFSDSFNPGASGFAAITHMVMANDKLWAFGLFFDFSDFTDHIAIIRYHLDGLVDDSFGDHGRVVVTFPTRNKSDNAPQRSIIRSATKAPSVPPEVLPDGKMMFFFLDINEDNWDGRTVLVRLTAQGDLDTSFNGTGIAPVQLAGRDLNPRGLLTQGDKTIVFGTTQARQDEPSLAVIGRYDSNGQLDQSFNGNGFIAIGDEERYVTNLGSFTYDEQDRIIVTGTFDEPGAPDVPSRLFVARLLADGYADPTFNDGLALGIELPFAVHSVNATVIQVENQNTILIAATADIDGQPRGALIRLTNQGAVDDNFSGGLGYHLADRRSEYLTLGLTQYPGIVVGGYVNDEFDGLPAEYAWLRHFSEDGQRKAHPRQRVMPIR</sequence>
<reference evidence="1 2" key="1">
    <citation type="submission" date="2020-06" db="EMBL/GenBank/DDBJ databases">
        <title>Pseudomonas eucalypticola sp. nov., an endophyte of Eucalyptus dunnii leaves with biocontrol ability of eucalyptus leaf blight.</title>
        <authorList>
            <person name="Liu Y."/>
            <person name="Song Z."/>
            <person name="Zeng H."/>
            <person name="Lu M."/>
            <person name="Wang X."/>
            <person name="Lian X."/>
            <person name="Zhang Q."/>
        </authorList>
    </citation>
    <scope>NUCLEOTIDE SEQUENCE [LARGE SCALE GENOMIC DNA]</scope>
    <source>
        <strain evidence="1 2">NP-1</strain>
    </source>
</reference>
<gene>
    <name evidence="1" type="ORF">HWQ56_23720</name>
</gene>
<dbReference type="KEGG" id="pez:HWQ56_23720"/>
<proteinExistence type="predicted"/>
<dbReference type="InterPro" id="IPR013431">
    <property type="entry name" value="Delta_60_rpt"/>
</dbReference>
<evidence type="ECO:0000313" key="2">
    <source>
        <dbReference type="Proteomes" id="UP000509568"/>
    </source>
</evidence>
<organism evidence="1 2">
    <name type="scientific">Pseudomonas eucalypticola</name>
    <dbReference type="NCBI Taxonomy" id="2599595"/>
    <lineage>
        <taxon>Bacteria</taxon>
        <taxon>Pseudomonadati</taxon>
        <taxon>Pseudomonadota</taxon>
        <taxon>Gammaproteobacteria</taxon>
        <taxon>Pseudomonadales</taxon>
        <taxon>Pseudomonadaceae</taxon>
        <taxon>Pseudomonas</taxon>
    </lineage>
</organism>
<dbReference type="Gene3D" id="2.80.10.50">
    <property type="match status" value="2"/>
</dbReference>